<dbReference type="RefSeq" id="NP_203221.1">
    <property type="nucleotide sequence ID" value="NC_003083.1"/>
</dbReference>
<evidence type="ECO:0008006" key="3">
    <source>
        <dbReference type="Google" id="ProtNLM"/>
    </source>
</evidence>
<evidence type="ECO:0000313" key="2">
    <source>
        <dbReference type="Proteomes" id="UP000203221"/>
    </source>
</evidence>
<organism evidence="1 2">
    <name type="scientific">Epiphyas postvittana nucleopolyhedrovirus</name>
    <name type="common">EppoMNPV</name>
    <dbReference type="NCBI Taxonomy" id="70600"/>
    <lineage>
        <taxon>Viruses</taxon>
        <taxon>Viruses incertae sedis</taxon>
        <taxon>Naldaviricetes</taxon>
        <taxon>Lefavirales</taxon>
        <taxon>Baculoviridae</taxon>
        <taxon>Alphabaculovirus</taxon>
        <taxon>Alphabaculovirus eppostvittanae</taxon>
    </lineage>
</organism>
<dbReference type="GeneID" id="1727398"/>
<reference evidence="1 2" key="1">
    <citation type="journal article" date="2002" name="J. Gen. Virol.">
        <title>Whole genome analysis of the Epiphyas postvittana nucleopolyhedrovirus.</title>
        <authorList>
            <person name="Hyink O."/>
            <person name="Dellow R.A."/>
            <person name="Olsen M.J."/>
            <person name="Caradoc-Davies K.M.B."/>
            <person name="Drake K."/>
            <person name="Herniou E.A."/>
            <person name="Cory J.S."/>
            <person name="O'Reilly D.R."/>
            <person name="Ward V.K."/>
        </authorList>
    </citation>
    <scope>NUCLEOTIDE SEQUENCE [LARGE SCALE GENOMIC DNA]</scope>
</reference>
<dbReference type="EMBL" id="AY043265">
    <property type="protein sequence ID" value="AAK85616.1"/>
    <property type="molecule type" value="Genomic_DNA"/>
</dbReference>
<dbReference type="Pfam" id="PF06033">
    <property type="entry name" value="DUF918"/>
    <property type="match status" value="1"/>
</dbReference>
<accession>Q91GJ9</accession>
<dbReference type="InterPro" id="IPR009264">
    <property type="entry name" value="AcMNPV_Orf57"/>
</dbReference>
<evidence type="ECO:0000313" key="1">
    <source>
        <dbReference type="EMBL" id="AAK85616.1"/>
    </source>
</evidence>
<sequence length="206" mass="24133">MELCAFSQRLKVAYTLRRHITSLYKYDFHADALFIMFETQSIGRTYTMIHHARRVEFDNVTLDLSKVVFTTDEATNEEYIVFLNVKRAFYKNFHVTCDMSLETLALYVYENASVIVNGVTTTRAPDFVNHIYFNASDRDQSLIVEFNMHASVVVAKKLNAGERYYQRASGFNDFQRRHQVPAAIIERDMNVRNVTDRELEIKLYNL</sequence>
<dbReference type="KEGG" id="vg:1727398"/>
<keyword evidence="2" id="KW-1185">Reference proteome</keyword>
<protein>
    <recommendedName>
        <fullName evidence="3">Ac57</fullName>
    </recommendedName>
</protein>
<organismHost>
    <name type="scientific">Lepidoptera</name>
    <name type="common">moths &amp; butterflies</name>
    <dbReference type="NCBI Taxonomy" id="7088"/>
</organismHost>
<proteinExistence type="predicted"/>
<dbReference type="Proteomes" id="UP000203221">
    <property type="component" value="Segment"/>
</dbReference>
<name>Q91GJ9_NPVEP</name>
<dbReference type="OrthoDB" id="19330at10239"/>